<dbReference type="SUPFAM" id="SSF52283">
    <property type="entry name" value="Formate/glycerate dehydrogenase catalytic domain-like"/>
    <property type="match status" value="1"/>
</dbReference>
<dbReference type="InterPro" id="IPR050223">
    <property type="entry name" value="D-isomer_2-hydroxyacid_DH"/>
</dbReference>
<organism evidence="4 5">
    <name type="scientific">Parenemella sanctibonifatiensis</name>
    <dbReference type="NCBI Taxonomy" id="2016505"/>
    <lineage>
        <taxon>Bacteria</taxon>
        <taxon>Bacillati</taxon>
        <taxon>Actinomycetota</taxon>
        <taxon>Actinomycetes</taxon>
        <taxon>Propionibacteriales</taxon>
        <taxon>Propionibacteriaceae</taxon>
        <taxon>Parenemella</taxon>
    </lineage>
</organism>
<evidence type="ECO:0000256" key="1">
    <source>
        <dbReference type="ARBA" id="ARBA00023002"/>
    </source>
</evidence>
<dbReference type="GO" id="GO:0016618">
    <property type="term" value="F:hydroxypyruvate reductase [NAD(P)H] activity"/>
    <property type="evidence" value="ECO:0007669"/>
    <property type="project" value="TreeGrafter"/>
</dbReference>
<protein>
    <submittedName>
        <fullName evidence="4">Hydroxyacid dehydrogenase</fullName>
    </submittedName>
</protein>
<evidence type="ECO:0000259" key="3">
    <source>
        <dbReference type="Pfam" id="PF02826"/>
    </source>
</evidence>
<accession>A0A255E520</accession>
<proteinExistence type="predicted"/>
<keyword evidence="1" id="KW-0560">Oxidoreductase</keyword>
<gene>
    <name evidence="4" type="ORF">CGZ92_12260</name>
</gene>
<dbReference type="PANTHER" id="PTHR10996:SF178">
    <property type="entry name" value="2-HYDROXYACID DEHYDROGENASE YGL185C-RELATED"/>
    <property type="match status" value="1"/>
</dbReference>
<keyword evidence="2" id="KW-0520">NAD</keyword>
<evidence type="ECO:0000256" key="2">
    <source>
        <dbReference type="ARBA" id="ARBA00023027"/>
    </source>
</evidence>
<dbReference type="GO" id="GO:0005829">
    <property type="term" value="C:cytosol"/>
    <property type="evidence" value="ECO:0007669"/>
    <property type="project" value="TreeGrafter"/>
</dbReference>
<dbReference type="GO" id="GO:0030267">
    <property type="term" value="F:glyoxylate reductase (NADPH) activity"/>
    <property type="evidence" value="ECO:0007669"/>
    <property type="project" value="TreeGrafter"/>
</dbReference>
<dbReference type="Pfam" id="PF02826">
    <property type="entry name" value="2-Hacid_dh_C"/>
    <property type="match status" value="1"/>
</dbReference>
<dbReference type="PANTHER" id="PTHR10996">
    <property type="entry name" value="2-HYDROXYACID DEHYDROGENASE-RELATED"/>
    <property type="match status" value="1"/>
</dbReference>
<dbReference type="InterPro" id="IPR036291">
    <property type="entry name" value="NAD(P)-bd_dom_sf"/>
</dbReference>
<dbReference type="Proteomes" id="UP000216533">
    <property type="component" value="Unassembled WGS sequence"/>
</dbReference>
<dbReference type="CDD" id="cd12167">
    <property type="entry name" value="2-Hacid_dh_8"/>
    <property type="match status" value="1"/>
</dbReference>
<dbReference type="SUPFAM" id="SSF51735">
    <property type="entry name" value="NAD(P)-binding Rossmann-fold domains"/>
    <property type="match status" value="1"/>
</dbReference>
<name>A0A255E520_9ACTN</name>
<dbReference type="AlphaFoldDB" id="A0A255E520"/>
<dbReference type="EMBL" id="NMVI01000027">
    <property type="protein sequence ID" value="OYN84605.1"/>
    <property type="molecule type" value="Genomic_DNA"/>
</dbReference>
<dbReference type="Gene3D" id="3.40.50.720">
    <property type="entry name" value="NAD(P)-binding Rossmann-like Domain"/>
    <property type="match status" value="2"/>
</dbReference>
<evidence type="ECO:0000313" key="4">
    <source>
        <dbReference type="EMBL" id="OYN84605.1"/>
    </source>
</evidence>
<comment type="caution">
    <text evidence="4">The sequence shown here is derived from an EMBL/GenBank/DDBJ whole genome shotgun (WGS) entry which is preliminary data.</text>
</comment>
<dbReference type="InterPro" id="IPR006140">
    <property type="entry name" value="D-isomer_DH_NAD-bd"/>
</dbReference>
<reference evidence="4 5" key="1">
    <citation type="submission" date="2017-07" db="EMBL/GenBank/DDBJ databases">
        <title>Draft whole genome sequences of clinical Proprionibacteriaceae strains.</title>
        <authorList>
            <person name="Bernier A.-M."/>
            <person name="Bernard K."/>
            <person name="Domingo M.-C."/>
        </authorList>
    </citation>
    <scope>NUCLEOTIDE SEQUENCE [LARGE SCALE GENOMIC DNA]</scope>
    <source>
        <strain evidence="4 5">NML 160184</strain>
    </source>
</reference>
<sequence>MRGPTVNSSPAPIILIALPAGLEEKVLRPEDLARLEALAPVERTPGQIDWRDPATAEQLSRAKVVVAGWGTPRLDADLVAGTPVELVAYTAGSIKAVYDPSLYAAGVRVTAQAGVNAVPVAEFTLGVILLALKDTWAQQRRYREARQMVPPHATDGIAHRTVGIIGASTIGRMVMERLSRFTLDLCLYDPYVDEATAAELGVTLVRELPDLMSRSDVVSLHAPWSKSTEGMVDAAAFRAMRDGATFINTARGALVDEQAMIAELQTGRFEAVLDVTWPEPPVADSPLWELSNVVLTPHIAGSIGTEVSLMGRAAVDDVVSFFRDGTMEREVPAARYDALA</sequence>
<dbReference type="GO" id="GO:0051287">
    <property type="term" value="F:NAD binding"/>
    <property type="evidence" value="ECO:0007669"/>
    <property type="project" value="InterPro"/>
</dbReference>
<feature type="domain" description="D-isomer specific 2-hydroxyacid dehydrogenase NAD-binding" evidence="3">
    <location>
        <begin position="128"/>
        <end position="300"/>
    </location>
</feature>
<evidence type="ECO:0000313" key="5">
    <source>
        <dbReference type="Proteomes" id="UP000216533"/>
    </source>
</evidence>